<dbReference type="AlphaFoldDB" id="X1GE80"/>
<dbReference type="EMBL" id="BARU01018355">
    <property type="protein sequence ID" value="GAH55492.1"/>
    <property type="molecule type" value="Genomic_DNA"/>
</dbReference>
<protein>
    <submittedName>
        <fullName evidence="1">Uncharacterized protein</fullName>
    </submittedName>
</protein>
<evidence type="ECO:0000313" key="1">
    <source>
        <dbReference type="EMBL" id="GAH55492.1"/>
    </source>
</evidence>
<reference evidence="1" key="1">
    <citation type="journal article" date="2014" name="Front. Microbiol.">
        <title>High frequency of phylogenetically diverse reductive dehalogenase-homologous genes in deep subseafloor sedimentary metagenomes.</title>
        <authorList>
            <person name="Kawai M."/>
            <person name="Futagami T."/>
            <person name="Toyoda A."/>
            <person name="Takaki Y."/>
            <person name="Nishi S."/>
            <person name="Hori S."/>
            <person name="Arai W."/>
            <person name="Tsubouchi T."/>
            <person name="Morono Y."/>
            <person name="Uchiyama I."/>
            <person name="Ito T."/>
            <person name="Fujiyama A."/>
            <person name="Inagaki F."/>
            <person name="Takami H."/>
        </authorList>
    </citation>
    <scope>NUCLEOTIDE SEQUENCE</scope>
    <source>
        <strain evidence="1">Expedition CK06-06</strain>
    </source>
</reference>
<proteinExistence type="predicted"/>
<sequence>WEESPEKLTDRISNELLFQIWKLEKEKQAAFMKYIFSFFIKSNSWLITKKIKLALLEKPKLNPVSLTEVEMDETLIQFYSTGPRSKKFYPFLIIHEILSWILFRESIRLNAESFVSEWDREAKKYKQESRFKLRELNKFLSQIPTGKDNQGFIAEATNQLKKASPEIIEGIPRMIGEEERITKTINYLLVKAKDPIKKEEVFSLILEKIHPLMGIVTQTSPALLWPCLRLLMDSRIEISSGIQYKASLILSILQDSRSTDTLLKALNRFPLLYSKIRVNLIYTLGNLKDKKAL</sequence>
<comment type="caution">
    <text evidence="1">The sequence shown here is derived from an EMBL/GenBank/DDBJ whole genome shotgun (WGS) entry which is preliminary data.</text>
</comment>
<gene>
    <name evidence="1" type="ORF">S03H2_30341</name>
</gene>
<feature type="non-terminal residue" evidence="1">
    <location>
        <position position="293"/>
    </location>
</feature>
<feature type="non-terminal residue" evidence="1">
    <location>
        <position position="1"/>
    </location>
</feature>
<organism evidence="1">
    <name type="scientific">marine sediment metagenome</name>
    <dbReference type="NCBI Taxonomy" id="412755"/>
    <lineage>
        <taxon>unclassified sequences</taxon>
        <taxon>metagenomes</taxon>
        <taxon>ecological metagenomes</taxon>
    </lineage>
</organism>
<accession>X1GE80</accession>
<name>X1GE80_9ZZZZ</name>